<keyword evidence="5" id="KW-1185">Reference proteome</keyword>
<comment type="caution">
    <text evidence="4">The sequence shown here is derived from an EMBL/GenBank/DDBJ whole genome shotgun (WGS) entry which is preliminary data.</text>
</comment>
<sequence>MSAWMRGALVAVPSIIAIAATVSAVGAVVGVSQSDVNTDVPVAMSVQRYTVDGDDQRPSKPGADRAPATTTDGSYIQRGGDFVGGTSATSTRVQWPLKGKDQNLTDGFGPRVPPCPVCSSNHRGQDFSGTAGEPVAAIADGKVIEVVPRPGLSTFGAYVVLEHQLAGKKVHTVYAHLVSGSATVRVGDVVRVGDQIGQLGNTGASTGPHLHFEVIVDGVHVDPLAYLRKYADGKPVEIRTLPDVQWQDTPEGAPVDDAADGWKPPAATDPAQPTPTAPAESADPTAPSTTDPSETDPVATDPAMTDPATTTPKTPVPEATDPAAPTTEPVTPPADGSNTTTPTPVDAGTPTP</sequence>
<dbReference type="PANTHER" id="PTHR21666:SF270">
    <property type="entry name" value="MUREIN HYDROLASE ACTIVATOR ENVC"/>
    <property type="match status" value="1"/>
</dbReference>
<evidence type="ECO:0000313" key="4">
    <source>
        <dbReference type="EMBL" id="MFD2674002.1"/>
    </source>
</evidence>
<feature type="signal peptide" evidence="2">
    <location>
        <begin position="1"/>
        <end position="19"/>
    </location>
</feature>
<dbReference type="Proteomes" id="UP001597453">
    <property type="component" value="Unassembled WGS sequence"/>
</dbReference>
<keyword evidence="2" id="KW-0732">Signal</keyword>
<dbReference type="Gene3D" id="2.70.70.10">
    <property type="entry name" value="Glucose Permease (Domain IIA)"/>
    <property type="match status" value="1"/>
</dbReference>
<evidence type="ECO:0000313" key="5">
    <source>
        <dbReference type="Proteomes" id="UP001597453"/>
    </source>
</evidence>
<dbReference type="PANTHER" id="PTHR21666">
    <property type="entry name" value="PEPTIDASE-RELATED"/>
    <property type="match status" value="1"/>
</dbReference>
<feature type="domain" description="M23ase beta-sheet core" evidence="3">
    <location>
        <begin position="121"/>
        <end position="223"/>
    </location>
</feature>
<organism evidence="4 5">
    <name type="scientific">Gulosibacter bifidus</name>
    <dbReference type="NCBI Taxonomy" id="272239"/>
    <lineage>
        <taxon>Bacteria</taxon>
        <taxon>Bacillati</taxon>
        <taxon>Actinomycetota</taxon>
        <taxon>Actinomycetes</taxon>
        <taxon>Micrococcales</taxon>
        <taxon>Microbacteriaceae</taxon>
        <taxon>Gulosibacter</taxon>
    </lineage>
</organism>
<dbReference type="RefSeq" id="WP_083524364.1">
    <property type="nucleotide sequence ID" value="NZ_JBHUNF010000001.1"/>
</dbReference>
<proteinExistence type="predicted"/>
<dbReference type="InterPro" id="IPR016047">
    <property type="entry name" value="M23ase_b-sheet_dom"/>
</dbReference>
<dbReference type="Pfam" id="PF01551">
    <property type="entry name" value="Peptidase_M23"/>
    <property type="match status" value="1"/>
</dbReference>
<dbReference type="InterPro" id="IPR050570">
    <property type="entry name" value="Cell_wall_metabolism_enzyme"/>
</dbReference>
<evidence type="ECO:0000256" key="1">
    <source>
        <dbReference type="SAM" id="MobiDB-lite"/>
    </source>
</evidence>
<dbReference type="SUPFAM" id="SSF51261">
    <property type="entry name" value="Duplicated hybrid motif"/>
    <property type="match status" value="1"/>
</dbReference>
<accession>A0ABW5RGG5</accession>
<evidence type="ECO:0000256" key="2">
    <source>
        <dbReference type="SAM" id="SignalP"/>
    </source>
</evidence>
<protein>
    <submittedName>
        <fullName evidence="4">Peptidoglycan DD-metalloendopeptidase family protein</fullName>
    </submittedName>
</protein>
<dbReference type="InterPro" id="IPR011055">
    <property type="entry name" value="Dup_hybrid_motif"/>
</dbReference>
<reference evidence="5" key="1">
    <citation type="journal article" date="2019" name="Int. J. Syst. Evol. Microbiol.">
        <title>The Global Catalogue of Microorganisms (GCM) 10K type strain sequencing project: providing services to taxonomists for standard genome sequencing and annotation.</title>
        <authorList>
            <consortium name="The Broad Institute Genomics Platform"/>
            <consortium name="The Broad Institute Genome Sequencing Center for Infectious Disease"/>
            <person name="Wu L."/>
            <person name="Ma J."/>
        </authorList>
    </citation>
    <scope>NUCLEOTIDE SEQUENCE [LARGE SCALE GENOMIC DNA]</scope>
    <source>
        <strain evidence="5">TISTR 1511</strain>
    </source>
</reference>
<evidence type="ECO:0000259" key="3">
    <source>
        <dbReference type="Pfam" id="PF01551"/>
    </source>
</evidence>
<feature type="chain" id="PRO_5046087576" evidence="2">
    <location>
        <begin position="20"/>
        <end position="352"/>
    </location>
</feature>
<feature type="region of interest" description="Disordered" evidence="1">
    <location>
        <begin position="241"/>
        <end position="352"/>
    </location>
</feature>
<dbReference type="EMBL" id="JBHUNF010000001">
    <property type="protein sequence ID" value="MFD2674002.1"/>
    <property type="molecule type" value="Genomic_DNA"/>
</dbReference>
<name>A0ABW5RGG5_9MICO</name>
<dbReference type="CDD" id="cd12797">
    <property type="entry name" value="M23_peptidase"/>
    <property type="match status" value="1"/>
</dbReference>
<gene>
    <name evidence="4" type="ORF">ACFSUQ_01605</name>
</gene>
<feature type="region of interest" description="Disordered" evidence="1">
    <location>
        <begin position="49"/>
        <end position="81"/>
    </location>
</feature>
<feature type="compositionally biased region" description="Low complexity" evidence="1">
    <location>
        <begin position="295"/>
        <end position="335"/>
    </location>
</feature>